<feature type="transmembrane region" description="Helical" evidence="11">
    <location>
        <begin position="12"/>
        <end position="30"/>
    </location>
</feature>
<feature type="compositionally biased region" description="Basic and acidic residues" evidence="10">
    <location>
        <begin position="126"/>
        <end position="153"/>
    </location>
</feature>
<evidence type="ECO:0000313" key="13">
    <source>
        <dbReference type="EMBL" id="GCC16839.1"/>
    </source>
</evidence>
<evidence type="ECO:0000313" key="14">
    <source>
        <dbReference type="Proteomes" id="UP000287033"/>
    </source>
</evidence>
<dbReference type="EMBL" id="BEZZ01002583">
    <property type="protein sequence ID" value="GCC16839.1"/>
    <property type="molecule type" value="Genomic_DNA"/>
</dbReference>
<evidence type="ECO:0000256" key="3">
    <source>
        <dbReference type="ARBA" id="ARBA00022481"/>
    </source>
</evidence>
<dbReference type="STRING" id="137246.A0A401RFB4"/>
<evidence type="ECO:0000256" key="6">
    <source>
        <dbReference type="ARBA" id="ARBA00022989"/>
    </source>
</evidence>
<evidence type="ECO:0000256" key="9">
    <source>
        <dbReference type="ARBA" id="ARBA00093776"/>
    </source>
</evidence>
<keyword evidence="5 11" id="KW-0812">Transmembrane</keyword>
<evidence type="ECO:0000256" key="7">
    <source>
        <dbReference type="ARBA" id="ARBA00023136"/>
    </source>
</evidence>
<evidence type="ECO:0000256" key="1">
    <source>
        <dbReference type="ARBA" id="ARBA00004123"/>
    </source>
</evidence>
<keyword evidence="6 11" id="KW-1133">Transmembrane helix</keyword>
<dbReference type="GO" id="GO:0005634">
    <property type="term" value="C:nucleus"/>
    <property type="evidence" value="ECO:0007669"/>
    <property type="project" value="UniProtKB-SubCell"/>
</dbReference>
<feature type="region of interest" description="Disordered" evidence="10">
    <location>
        <begin position="116"/>
        <end position="153"/>
    </location>
</feature>
<dbReference type="Proteomes" id="UP000287033">
    <property type="component" value="Unassembled WGS sequence"/>
</dbReference>
<feature type="domain" description="B30.2/SPRY" evidence="12">
    <location>
        <begin position="169"/>
        <end position="367"/>
    </location>
</feature>
<dbReference type="InterPro" id="IPR001870">
    <property type="entry name" value="B30.2/SPRY"/>
</dbReference>
<evidence type="ECO:0000256" key="10">
    <source>
        <dbReference type="SAM" id="MobiDB-lite"/>
    </source>
</evidence>
<dbReference type="InterPro" id="IPR043136">
    <property type="entry name" value="B30.2/SPRY_sf"/>
</dbReference>
<feature type="region of interest" description="Disordered" evidence="10">
    <location>
        <begin position="570"/>
        <end position="599"/>
    </location>
</feature>
<evidence type="ECO:0000259" key="12">
    <source>
        <dbReference type="PROSITE" id="PS50188"/>
    </source>
</evidence>
<dbReference type="PANTHER" id="PTHR12381:SF66">
    <property type="entry name" value="HETEROGENEOUS NUCLEAR RIBONUCLEOPROTEIN U-LIKE PROTEIN 2"/>
    <property type="match status" value="1"/>
</dbReference>
<dbReference type="InterPro" id="IPR035778">
    <property type="entry name" value="SPRY_hnRNP_U"/>
</dbReference>
<comment type="similarity">
    <text evidence="9">Belongs to the TMEM179 family.</text>
</comment>
<dbReference type="GO" id="GO:0000380">
    <property type="term" value="P:alternative mRNA splicing, via spliceosome"/>
    <property type="evidence" value="ECO:0007669"/>
    <property type="project" value="TreeGrafter"/>
</dbReference>
<comment type="caution">
    <text evidence="13">The sequence shown here is derived from an EMBL/GenBank/DDBJ whole genome shotgun (WGS) entry which is preliminary data.</text>
</comment>
<dbReference type="InterPro" id="IPR003877">
    <property type="entry name" value="SPRY_dom"/>
</dbReference>
<dbReference type="CDD" id="cd12884">
    <property type="entry name" value="SPRY_hnRNP"/>
    <property type="match status" value="1"/>
</dbReference>
<dbReference type="PANTHER" id="PTHR12381">
    <property type="entry name" value="HETEROGENEOUS NUCLEAR RIBONUCLEOPROTEIN U FAMILY MEMBER"/>
    <property type="match status" value="1"/>
</dbReference>
<dbReference type="InterPro" id="IPR027417">
    <property type="entry name" value="P-loop_NTPase"/>
</dbReference>
<dbReference type="InterPro" id="IPR013320">
    <property type="entry name" value="ConA-like_dom_sf"/>
</dbReference>
<evidence type="ECO:0000256" key="4">
    <source>
        <dbReference type="ARBA" id="ARBA00022553"/>
    </source>
</evidence>
<dbReference type="Pfam" id="PF00622">
    <property type="entry name" value="SPRY"/>
    <property type="match status" value="1"/>
</dbReference>
<organism evidence="13 14">
    <name type="scientific">Chiloscyllium punctatum</name>
    <name type="common">Brownbanded bambooshark</name>
    <name type="synonym">Hemiscyllium punctatum</name>
    <dbReference type="NCBI Taxonomy" id="137246"/>
    <lineage>
        <taxon>Eukaryota</taxon>
        <taxon>Metazoa</taxon>
        <taxon>Chordata</taxon>
        <taxon>Craniata</taxon>
        <taxon>Vertebrata</taxon>
        <taxon>Chondrichthyes</taxon>
        <taxon>Elasmobranchii</taxon>
        <taxon>Galeomorphii</taxon>
        <taxon>Galeoidea</taxon>
        <taxon>Orectolobiformes</taxon>
        <taxon>Hemiscylliidae</taxon>
        <taxon>Chiloscyllium</taxon>
    </lineage>
</organism>
<keyword evidence="4" id="KW-0597">Phosphoprotein</keyword>
<reference evidence="13 14" key="1">
    <citation type="journal article" date="2018" name="Nat. Ecol. Evol.">
        <title>Shark genomes provide insights into elasmobranch evolution and the origin of vertebrates.</title>
        <authorList>
            <person name="Hara Y"/>
            <person name="Yamaguchi K"/>
            <person name="Onimaru K"/>
            <person name="Kadota M"/>
            <person name="Koyanagi M"/>
            <person name="Keeley SD"/>
            <person name="Tatsumi K"/>
            <person name="Tanaka K"/>
            <person name="Motone F"/>
            <person name="Kageyama Y"/>
            <person name="Nozu R"/>
            <person name="Adachi N"/>
            <person name="Nishimura O"/>
            <person name="Nakagawa R"/>
            <person name="Tanegashima C"/>
            <person name="Kiyatake I"/>
            <person name="Matsumoto R"/>
            <person name="Murakumo K"/>
            <person name="Nishida K"/>
            <person name="Terakita A"/>
            <person name="Kuratani S"/>
            <person name="Sato K"/>
            <person name="Hyodo S Kuraku.S."/>
        </authorList>
    </citation>
    <scope>NUCLEOTIDE SEQUENCE [LARGE SCALE GENOMIC DNA]</scope>
</reference>
<evidence type="ECO:0000256" key="8">
    <source>
        <dbReference type="ARBA" id="ARBA00023242"/>
    </source>
</evidence>
<dbReference type="SUPFAM" id="SSF52540">
    <property type="entry name" value="P-loop containing nucleoside triphosphate hydrolases"/>
    <property type="match status" value="1"/>
</dbReference>
<evidence type="ECO:0000256" key="2">
    <source>
        <dbReference type="ARBA" id="ARBA00004141"/>
    </source>
</evidence>
<proteinExistence type="inferred from homology"/>
<keyword evidence="3" id="KW-0488">Methylation</keyword>
<gene>
    <name evidence="13" type="ORF">chiPu_0020408</name>
</gene>
<sequence length="690" mass="80446">MEISNKLLSTQCLSYVLALLFSLFVVVPLAENGREFKGRCLLFSRAFWREENSTGSLINRFVVEEWGPAAACQFCTFVGFFTLIFCAVQAWRTLFYLCKGHDEIVKKAFDESAAKSNSEQVPKVGGSEERASVSEERPPVNEKRGQKRRHDDRGRGYYEFREETYYNRAKSPVPAGEEEAEEEFDDSLVCLDTYNSDIHFQVAKDRYGGQPLAPEKFAYLWAGARATYGVTKGKICFEVKVTQKIPVKQLPESESERHLVRVGWSLNSSSLQLGDGEFSYGYDGAGRKWENSKFEEYGETFDENDVIGCFADFDNEEVELSFSKNGTCLGVAFSISKESLGEEALFPHILSKNCAMECNFGHKEEPFFPIPEDYVFIQNVPLEERIRGAVGPKTKDACEVIMMVGLPGVGKTTWVKKHVAENPEKRYVVLGTHSILDKMRVKGLEGPEMNAERRNVLTQQATQCLSKFIQIAACKKHNYILDQTNVYSSAQRRKMILFKGFSRQAIVICPSDEDWKTRMKLRTAEEGDDVPDFALNEMKVNFTLPEASDFLDKVTYVELEKEPASKLVSKYRDEAKKARPQQEKRQDRRNYRNRNDRDRNYGGYRMGRWDNRNYDRPQYGHGWGPAYGNHPAYREDYHKPYDRYRQQYDRPYPQPYDYHRYRDYYREYAREWHRYYEERNRYYNNYYGYR</sequence>
<dbReference type="Pfam" id="PF13671">
    <property type="entry name" value="AAA_33"/>
    <property type="match status" value="1"/>
</dbReference>
<dbReference type="Gene3D" id="2.60.120.920">
    <property type="match status" value="1"/>
</dbReference>
<dbReference type="SMART" id="SM00449">
    <property type="entry name" value="SPRY"/>
    <property type="match status" value="1"/>
</dbReference>
<keyword evidence="8" id="KW-0539">Nucleus</keyword>
<dbReference type="PROSITE" id="PS50188">
    <property type="entry name" value="B302_SPRY"/>
    <property type="match status" value="1"/>
</dbReference>
<evidence type="ECO:0000256" key="5">
    <source>
        <dbReference type="ARBA" id="ARBA00022692"/>
    </source>
</evidence>
<evidence type="ECO:0000256" key="11">
    <source>
        <dbReference type="SAM" id="Phobius"/>
    </source>
</evidence>
<keyword evidence="14" id="KW-1185">Reference proteome</keyword>
<dbReference type="SUPFAM" id="SSF49899">
    <property type="entry name" value="Concanavalin A-like lectins/glucanases"/>
    <property type="match status" value="1"/>
</dbReference>
<dbReference type="GO" id="GO:0003723">
    <property type="term" value="F:RNA binding"/>
    <property type="evidence" value="ECO:0007669"/>
    <property type="project" value="TreeGrafter"/>
</dbReference>
<protein>
    <recommendedName>
        <fullName evidence="12">B30.2/SPRY domain-containing protein</fullName>
    </recommendedName>
</protein>
<dbReference type="AlphaFoldDB" id="A0A401RFB4"/>
<name>A0A401RFB4_CHIPU</name>
<keyword evidence="7 11" id="KW-0472">Membrane</keyword>
<dbReference type="InterPro" id="IPR059010">
    <property type="entry name" value="TMEM179-179B"/>
</dbReference>
<comment type="subcellular location">
    <subcellularLocation>
        <location evidence="2">Membrane</location>
        <topology evidence="2">Multi-pass membrane protein</topology>
    </subcellularLocation>
    <subcellularLocation>
        <location evidence="1">Nucleus</location>
    </subcellularLocation>
</comment>
<dbReference type="OMA" id="DSRGLKM"/>
<dbReference type="Pfam" id="PF26158">
    <property type="entry name" value="Claudin_TMEM179-179B"/>
    <property type="match status" value="1"/>
</dbReference>
<dbReference type="FunFam" id="3.40.50.300:FF:000355">
    <property type="entry name" value="Heterogeneous nuclear ribonucleoprotein U-like 1, isoform CRA_a"/>
    <property type="match status" value="1"/>
</dbReference>
<accession>A0A401RFB4</accession>
<dbReference type="OrthoDB" id="445357at2759"/>
<dbReference type="FunFam" id="2.60.120.920:FF:000006">
    <property type="entry name" value="heterogeneous nuclear ribonucleoprotein U isoform X1"/>
    <property type="match status" value="1"/>
</dbReference>
<dbReference type="Gene3D" id="3.40.50.300">
    <property type="entry name" value="P-loop containing nucleotide triphosphate hydrolases"/>
    <property type="match status" value="1"/>
</dbReference>